<proteinExistence type="predicted"/>
<reference evidence="3" key="1">
    <citation type="submission" date="2024-06" db="EMBL/GenBank/DDBJ databases">
        <authorList>
            <person name="Lu L."/>
            <person name="Wei N."/>
            <person name="Zhang R."/>
        </authorList>
    </citation>
    <scope>NUCLEOTIDE SEQUENCE</scope>
</reference>
<evidence type="ECO:0000256" key="2">
    <source>
        <dbReference type="SAM" id="MobiDB-lite"/>
    </source>
</evidence>
<feature type="region of interest" description="Disordered" evidence="2">
    <location>
        <begin position="208"/>
        <end position="241"/>
    </location>
</feature>
<gene>
    <name evidence="3" type="ORF">vBDshSR26L_93</name>
</gene>
<protein>
    <recommendedName>
        <fullName evidence="4">Minor structural protein</fullName>
    </recommendedName>
</protein>
<organism evidence="3">
    <name type="scientific">Dinoroseobacter phage vB_DshS_R26L</name>
    <dbReference type="NCBI Taxonomy" id="3161158"/>
    <lineage>
        <taxon>Viruses</taxon>
        <taxon>Duplodnaviria</taxon>
        <taxon>Heunggongvirae</taxon>
        <taxon>Uroviricota</taxon>
        <taxon>Caudoviricetes</taxon>
        <taxon>Nanhaivirus</taxon>
    </lineage>
</organism>
<dbReference type="EMBL" id="PP882867">
    <property type="protein sequence ID" value="XBW75408.1"/>
    <property type="molecule type" value="Genomic_DNA"/>
</dbReference>
<name>A0AAU7VGG7_9CAUD</name>
<accession>A0AAU7VGG7</accession>
<feature type="compositionally biased region" description="Gly residues" evidence="2">
    <location>
        <begin position="210"/>
        <end position="220"/>
    </location>
</feature>
<sequence>MPFFDQEGNEVQLDPTSPEVKSILDAAIKEATSGLAANKDEILGEKKALQQQLDEMQKTWGSYDPQMVKTIMTRLENDEEARLLAEGKTDEVIERRTERLKADHAKQLANLEAKIAELSGNYDGAVGQVKQLKVEGSLRQAAVEQGLVPSAIEDALSRAMNVFKVGDDGSLIPENGSGTIYGKDGKTPMSPAEWLETMKETAPHWFPAPVGGGAGGGNNRGGAHTLSRADARDPSKYRAAKEAAEKAGVSLQIVS</sequence>
<evidence type="ECO:0008006" key="4">
    <source>
        <dbReference type="Google" id="ProtNLM"/>
    </source>
</evidence>
<evidence type="ECO:0000256" key="1">
    <source>
        <dbReference type="SAM" id="Coils"/>
    </source>
</evidence>
<evidence type="ECO:0000313" key="3">
    <source>
        <dbReference type="EMBL" id="XBW75408.1"/>
    </source>
</evidence>
<keyword evidence="1" id="KW-0175">Coiled coil</keyword>
<feature type="compositionally biased region" description="Basic and acidic residues" evidence="2">
    <location>
        <begin position="227"/>
        <end position="241"/>
    </location>
</feature>
<feature type="coiled-coil region" evidence="1">
    <location>
        <begin position="94"/>
        <end position="128"/>
    </location>
</feature>